<reference evidence="2" key="1">
    <citation type="submission" date="2017-07" db="EMBL/GenBank/DDBJ databases">
        <authorList>
            <person name="Mikheyev A."/>
            <person name="Grau M."/>
        </authorList>
    </citation>
    <scope>NUCLEOTIDE SEQUENCE</scope>
    <source>
        <tissue evidence="2">Venom_gland</tissue>
    </source>
</reference>
<accession>A0A2H6MVB6</accession>
<name>A0A2H6MVB6_9SAUR</name>
<evidence type="ECO:0000256" key="1">
    <source>
        <dbReference type="SAM" id="MobiDB-lite"/>
    </source>
</evidence>
<reference evidence="2" key="2">
    <citation type="submission" date="2017-12" db="EMBL/GenBank/DDBJ databases">
        <title>Coralsnake Venomics: Analyses of Venom Gland Transcriptomes and Proteomes of Six Brazilian Taxa.</title>
        <authorList>
            <person name="Aird S.D."/>
            <person name="Jorge da Silva N."/>
            <person name="Qiu L."/>
            <person name="Villar-Briones A."/>
            <person name="Aparecida-Saddi V."/>
            <person name="Campos-Telles M.P."/>
            <person name="Grau M."/>
            <person name="Mikheyev A.S."/>
        </authorList>
    </citation>
    <scope>NUCLEOTIDE SEQUENCE</scope>
    <source>
        <tissue evidence="2">Venom_gland</tissue>
    </source>
</reference>
<organism evidence="2">
    <name type="scientific">Micrurus carvalhoi</name>
    <dbReference type="NCBI Taxonomy" id="3147026"/>
    <lineage>
        <taxon>Eukaryota</taxon>
        <taxon>Metazoa</taxon>
        <taxon>Chordata</taxon>
        <taxon>Craniata</taxon>
        <taxon>Vertebrata</taxon>
        <taxon>Euteleostomi</taxon>
        <taxon>Lepidosauria</taxon>
        <taxon>Squamata</taxon>
        <taxon>Bifurcata</taxon>
        <taxon>Unidentata</taxon>
        <taxon>Episquamata</taxon>
        <taxon>Toxicofera</taxon>
        <taxon>Serpentes</taxon>
        <taxon>Colubroidea</taxon>
        <taxon>Elapidae</taxon>
        <taxon>Elapinae</taxon>
        <taxon>Micrurus</taxon>
    </lineage>
</organism>
<feature type="compositionally biased region" description="Basic and acidic residues" evidence="1">
    <location>
        <begin position="1"/>
        <end position="10"/>
    </location>
</feature>
<dbReference type="AlphaFoldDB" id="A0A2H6MVB6"/>
<feature type="region of interest" description="Disordered" evidence="1">
    <location>
        <begin position="1"/>
        <end position="46"/>
    </location>
</feature>
<sequence length="102" mass="11352">MIRVGRDLVGHRVQPPAQAGDPTPFLIDGSPNSSIHMSTGQNQSLQHENWARTSSQDDLSQMECRSVCNTTPINIYIYPSAYFTAILEAVKKKLRSESVKFS</sequence>
<dbReference type="EMBL" id="IACI01001842">
    <property type="protein sequence ID" value="LAA18176.1"/>
    <property type="molecule type" value="Transcribed_RNA"/>
</dbReference>
<evidence type="ECO:0000313" key="2">
    <source>
        <dbReference type="EMBL" id="LAA18176.1"/>
    </source>
</evidence>
<protein>
    <submittedName>
        <fullName evidence="2">Uncharacterized protein</fullName>
    </submittedName>
</protein>
<proteinExistence type="predicted"/>
<feature type="compositionally biased region" description="Polar residues" evidence="1">
    <location>
        <begin position="30"/>
        <end position="46"/>
    </location>
</feature>